<comment type="caution">
    <text evidence="2">The sequence shown here is derived from an EMBL/GenBank/DDBJ whole genome shotgun (WGS) entry which is preliminary data.</text>
</comment>
<accession>A0ABP6ANA8</accession>
<keyword evidence="1" id="KW-0812">Transmembrane</keyword>
<keyword evidence="1" id="KW-0472">Membrane</keyword>
<dbReference type="RefSeq" id="WP_344406167.1">
    <property type="nucleotide sequence ID" value="NZ_BAAASG010000026.1"/>
</dbReference>
<feature type="transmembrane region" description="Helical" evidence="1">
    <location>
        <begin position="129"/>
        <end position="150"/>
    </location>
</feature>
<evidence type="ECO:0000313" key="3">
    <source>
        <dbReference type="Proteomes" id="UP001501777"/>
    </source>
</evidence>
<evidence type="ECO:0000256" key="1">
    <source>
        <dbReference type="SAM" id="Phobius"/>
    </source>
</evidence>
<feature type="transmembrane region" description="Helical" evidence="1">
    <location>
        <begin position="15"/>
        <end position="36"/>
    </location>
</feature>
<evidence type="ECO:0000313" key="2">
    <source>
        <dbReference type="EMBL" id="GAA2519177.1"/>
    </source>
</evidence>
<evidence type="ECO:0008006" key="4">
    <source>
        <dbReference type="Google" id="ProtNLM"/>
    </source>
</evidence>
<reference evidence="3" key="1">
    <citation type="journal article" date="2019" name="Int. J. Syst. Evol. Microbiol.">
        <title>The Global Catalogue of Microorganisms (GCM) 10K type strain sequencing project: providing services to taxonomists for standard genome sequencing and annotation.</title>
        <authorList>
            <consortium name="The Broad Institute Genomics Platform"/>
            <consortium name="The Broad Institute Genome Sequencing Center for Infectious Disease"/>
            <person name="Wu L."/>
            <person name="Ma J."/>
        </authorList>
    </citation>
    <scope>NUCLEOTIDE SEQUENCE [LARGE SCALE GENOMIC DNA]</scope>
    <source>
        <strain evidence="3">JCM 4395</strain>
    </source>
</reference>
<dbReference type="Proteomes" id="UP001501777">
    <property type="component" value="Unassembled WGS sequence"/>
</dbReference>
<keyword evidence="3" id="KW-1185">Reference proteome</keyword>
<proteinExistence type="predicted"/>
<gene>
    <name evidence="2" type="ORF">GCM10010276_81400</name>
</gene>
<keyword evidence="1" id="KW-1133">Transmembrane helix</keyword>
<name>A0ABP6ANA8_STRLO</name>
<organism evidence="2 3">
    <name type="scientific">Streptomyces longisporus</name>
    <dbReference type="NCBI Taxonomy" id="1948"/>
    <lineage>
        <taxon>Bacteria</taxon>
        <taxon>Bacillati</taxon>
        <taxon>Actinomycetota</taxon>
        <taxon>Actinomycetes</taxon>
        <taxon>Kitasatosporales</taxon>
        <taxon>Streptomycetaceae</taxon>
        <taxon>Streptomyces</taxon>
    </lineage>
</organism>
<protein>
    <recommendedName>
        <fullName evidence="4">Integral membrane protein</fullName>
    </recommendedName>
</protein>
<dbReference type="EMBL" id="BAAASG010000026">
    <property type="protein sequence ID" value="GAA2519177.1"/>
    <property type="molecule type" value="Genomic_DNA"/>
</dbReference>
<sequence length="193" mass="20214">MVTTQPRYGSTGSLWAGRLVGLGLLLVAVVIAVVTIPELRSELAGDGTEGTLTVSSCETHTRTHYGTHRRTTQLEFSCTGNWTAQDGKASYQDVVVNTSSRFETGAKIPVVQADGTFELPEDRAPGKDAGILAFCLCLVAFGIFCLLTGFGARNGPALSESWRRLPASRVTGPVLGGVFALGALAALVCALAL</sequence>
<feature type="transmembrane region" description="Helical" evidence="1">
    <location>
        <begin position="170"/>
        <end position="192"/>
    </location>
</feature>